<dbReference type="Proteomes" id="UP000268093">
    <property type="component" value="Unassembled WGS sequence"/>
</dbReference>
<evidence type="ECO:0000313" key="1">
    <source>
        <dbReference type="EMBL" id="RUP49583.1"/>
    </source>
</evidence>
<dbReference type="EMBL" id="RBNI01002166">
    <property type="protein sequence ID" value="RUP49583.1"/>
    <property type="molecule type" value="Genomic_DNA"/>
</dbReference>
<evidence type="ECO:0000313" key="2">
    <source>
        <dbReference type="Proteomes" id="UP000268093"/>
    </source>
</evidence>
<accession>A0A433DFE8</accession>
<comment type="caution">
    <text evidence="1">The sequence shown here is derived from an EMBL/GenBank/DDBJ whole genome shotgun (WGS) entry which is preliminary data.</text>
</comment>
<organism evidence="1 2">
    <name type="scientific">Jimgerdemannia flammicorona</name>
    <dbReference type="NCBI Taxonomy" id="994334"/>
    <lineage>
        <taxon>Eukaryota</taxon>
        <taxon>Fungi</taxon>
        <taxon>Fungi incertae sedis</taxon>
        <taxon>Mucoromycota</taxon>
        <taxon>Mucoromycotina</taxon>
        <taxon>Endogonomycetes</taxon>
        <taxon>Endogonales</taxon>
        <taxon>Endogonaceae</taxon>
        <taxon>Jimgerdemannia</taxon>
    </lineage>
</organism>
<reference evidence="1 2" key="1">
    <citation type="journal article" date="2018" name="New Phytol.">
        <title>Phylogenomics of Endogonaceae and evolution of mycorrhizas within Mucoromycota.</title>
        <authorList>
            <person name="Chang Y."/>
            <person name="Desiro A."/>
            <person name="Na H."/>
            <person name="Sandor L."/>
            <person name="Lipzen A."/>
            <person name="Clum A."/>
            <person name="Barry K."/>
            <person name="Grigoriev I.V."/>
            <person name="Martin F.M."/>
            <person name="Stajich J.E."/>
            <person name="Smith M.E."/>
            <person name="Bonito G."/>
            <person name="Spatafora J.W."/>
        </authorList>
    </citation>
    <scope>NUCLEOTIDE SEQUENCE [LARGE SCALE GENOMIC DNA]</scope>
    <source>
        <strain evidence="1 2">GMNB39</strain>
    </source>
</reference>
<protein>
    <submittedName>
        <fullName evidence="1">Uncharacterized protein</fullName>
    </submittedName>
</protein>
<name>A0A433DFE8_9FUNG</name>
<proteinExistence type="predicted"/>
<sequence>MQPKSPVPTRLGQSPVNDVSLPPVRDTIIDRYLLSPILQGCAIGFFTLALSVVAVVFASFQTMVGGDVIWDIRIGLFLATSTVITRVMSVMAGLMTPAILAGALATWQVNALDGSAPAIYTLMEAAMIRSPLNILKACVATGRTRKLALVIALVVGWQFILITADLYMHASAVGQTIRLPGTVVGSRRALEVASNCSESSSANTCGMWLSAVGGGMVNPARALQIYRNTSDSLCLWRSGGRVYLLQAPPTEPAYAYSGSAISLQPSCRPISSICGLGADTHYTCPASLWSADGNTQKVVGDVNITSTTYNADAHKYLVRNPVEVIVTVRYSRSPFVTEYDSEFVEDTYGDLFILLHCQLQLALVEYNVTLGVLETKPLGHLTDPQLLALGGASVQMVRRAIDDVEDVAHLGDSKAFSKAFAEQFAQATLAAFSGAVQSNGEGYNYTREVTLEQSAVPLHALFFYIFVHLVPLLPFWILTLLAPLKRTISHYKGMRCSWLLAEWLCTPQRLFHQAVVAASDNSQDDNVYTRHLNDANLASLSAQRRSLETITCQIGPQQKSTKRRFVLTVQSDY</sequence>
<keyword evidence="2" id="KW-1185">Reference proteome</keyword>
<dbReference type="OrthoDB" id="2396651at2759"/>
<gene>
    <name evidence="1" type="ORF">BC936DRAFT_142122</name>
</gene>